<organism evidence="2 3">
    <name type="scientific">Ohessyouella blattaphilus</name>
    <dbReference type="NCBI Taxonomy" id="2949333"/>
    <lineage>
        <taxon>Bacteria</taxon>
        <taxon>Bacillati</taxon>
        <taxon>Bacillota</taxon>
        <taxon>Clostridia</taxon>
        <taxon>Lachnospirales</taxon>
        <taxon>Lachnospiraceae</taxon>
        <taxon>Ohessyouella</taxon>
    </lineage>
</organism>
<keyword evidence="1" id="KW-0472">Membrane</keyword>
<feature type="transmembrane region" description="Helical" evidence="1">
    <location>
        <begin position="17"/>
        <end position="34"/>
    </location>
</feature>
<dbReference type="RefSeq" id="WP_262068885.1">
    <property type="nucleotide sequence ID" value="NZ_JAMXOC010000008.1"/>
</dbReference>
<evidence type="ECO:0000313" key="2">
    <source>
        <dbReference type="EMBL" id="MCP1110004.1"/>
    </source>
</evidence>
<evidence type="ECO:0000313" key="3">
    <source>
        <dbReference type="Proteomes" id="UP001523565"/>
    </source>
</evidence>
<protein>
    <submittedName>
        <fullName evidence="2">Uncharacterized protein</fullName>
    </submittedName>
</protein>
<keyword evidence="1" id="KW-1133">Transmembrane helix</keyword>
<evidence type="ECO:0000256" key="1">
    <source>
        <dbReference type="SAM" id="Phobius"/>
    </source>
</evidence>
<dbReference type="Proteomes" id="UP001523565">
    <property type="component" value="Unassembled WGS sequence"/>
</dbReference>
<accession>A0ABT1EH33</accession>
<dbReference type="EMBL" id="JAMZFV010000008">
    <property type="protein sequence ID" value="MCP1110004.1"/>
    <property type="molecule type" value="Genomic_DNA"/>
</dbReference>
<comment type="caution">
    <text evidence="2">The sequence shown here is derived from an EMBL/GenBank/DDBJ whole genome shotgun (WGS) entry which is preliminary data.</text>
</comment>
<sequence length="114" mass="13039">MKARFVTSKTESPFKNIIISVAIFVVVLFGFWFLTEKLDKRTTAEEAVRLEEALSRGVAQCYALEGSYPESLEYLKEHYGISYDADRYIVHYSVRGQNIAPSVTIIPREVPDEE</sequence>
<keyword evidence="1" id="KW-0812">Transmembrane</keyword>
<gene>
    <name evidence="2" type="ORF">NK118_07050</name>
</gene>
<keyword evidence="3" id="KW-1185">Reference proteome</keyword>
<proteinExistence type="predicted"/>
<reference evidence="2 3" key="1">
    <citation type="journal article" date="2022" name="Genome Biol. Evol.">
        <title>Host diet, physiology and behaviors set the stage for Lachnospiraceae cladogenesis.</title>
        <authorList>
            <person name="Vera-Ponce De Leon A."/>
            <person name="Schneider M."/>
            <person name="Jahnes B.C."/>
            <person name="Sadowski V."/>
            <person name="Camuy-Velez L.A."/>
            <person name="Duan J."/>
            <person name="Sabree Z.L."/>
        </authorList>
    </citation>
    <scope>NUCLEOTIDE SEQUENCE [LARGE SCALE GENOMIC DNA]</scope>
    <source>
        <strain evidence="2 3">PAL227</strain>
    </source>
</reference>
<name>A0ABT1EH33_9FIRM</name>